<feature type="compositionally biased region" description="Low complexity" evidence="1">
    <location>
        <begin position="373"/>
        <end position="391"/>
    </location>
</feature>
<dbReference type="EMBL" id="WIWS01000076">
    <property type="protein sequence ID" value="KAF3211174.1"/>
    <property type="molecule type" value="Genomic_DNA"/>
</dbReference>
<protein>
    <submittedName>
        <fullName evidence="3">Uncharacterized protein</fullName>
    </submittedName>
</protein>
<accession>A0A7C8UN53</accession>
<sequence>MFNVENSSRWVKTFIDEIKSLFSNLPGLVTELTIRTLEPTRETEENVGDVNELFLKAFSLATRSFPATQLRKLHIHAQNADSAAYLWRGFETIEDVVCYARPSTYTCSQRPYLEKIGEVNIRGKSVSGQNMKHITEWLPETMEYLSIKSPYSYGAAYPPEFQLSNPQNLKSLVLEGIEKFDESVVFFLLTLENCSKLHIYGCDITNVHSWAGEITPIDLRWGHVFTAFAELPRLVDFQAGNLSYSTVRQTYKYLDLERIWFFTDYRDDFEAFSVFRTTLIERRRHLGLPQHTWLSKTSVYEDDPQSLNAYGLIAATIADVFHVVDPVTEYEYTPGLGSCDASVIRLVTGSETFESYYGASAIVVVTEAGLPETTPAETSTTTSTPSSSATARSGSDREIPSETSSKVSSTSERSTAPRTKSELSTSTGSGGSSPSSNSVSSEPLRPGGAESDAKTLNNSNKKGLSTGAKAGIAVGVTVPVLIGLIYAVYLFSRRRGKAPVPAAVETSKYGGEAQDIGFGGIQTDNKIGL</sequence>
<evidence type="ECO:0000256" key="2">
    <source>
        <dbReference type="SAM" id="Phobius"/>
    </source>
</evidence>
<dbReference type="PANTHER" id="PTHR16861">
    <property type="entry name" value="GLYCOPROTEIN 38"/>
    <property type="match status" value="1"/>
</dbReference>
<gene>
    <name evidence="3" type="ORF">TWF106_010312</name>
</gene>
<feature type="compositionally biased region" description="Low complexity" evidence="1">
    <location>
        <begin position="401"/>
        <end position="414"/>
    </location>
</feature>
<feature type="compositionally biased region" description="Low complexity" evidence="1">
    <location>
        <begin position="422"/>
        <end position="441"/>
    </location>
</feature>
<feature type="transmembrane region" description="Helical" evidence="2">
    <location>
        <begin position="470"/>
        <end position="491"/>
    </location>
</feature>
<feature type="compositionally biased region" description="Polar residues" evidence="1">
    <location>
        <begin position="454"/>
        <end position="463"/>
    </location>
</feature>
<dbReference type="PANTHER" id="PTHR16861:SF4">
    <property type="entry name" value="SH3 DOMAIN PROTEIN (AFU_ORTHOLOGUE AFUA_1G13610)"/>
    <property type="match status" value="1"/>
</dbReference>
<feature type="region of interest" description="Disordered" evidence="1">
    <location>
        <begin position="373"/>
        <end position="466"/>
    </location>
</feature>
<keyword evidence="2" id="KW-0472">Membrane</keyword>
<evidence type="ECO:0000313" key="4">
    <source>
        <dbReference type="Proteomes" id="UP000472727"/>
    </source>
</evidence>
<evidence type="ECO:0000313" key="3">
    <source>
        <dbReference type="EMBL" id="KAF3211174.1"/>
    </source>
</evidence>
<keyword evidence="2" id="KW-1133">Transmembrane helix</keyword>
<organism evidence="3 4">
    <name type="scientific">Orbilia oligospora</name>
    <name type="common">Nematode-trapping fungus</name>
    <name type="synonym">Arthrobotrys oligospora</name>
    <dbReference type="NCBI Taxonomy" id="2813651"/>
    <lineage>
        <taxon>Eukaryota</taxon>
        <taxon>Fungi</taxon>
        <taxon>Dikarya</taxon>
        <taxon>Ascomycota</taxon>
        <taxon>Pezizomycotina</taxon>
        <taxon>Orbiliomycetes</taxon>
        <taxon>Orbiliales</taxon>
        <taxon>Orbiliaceae</taxon>
        <taxon>Orbilia</taxon>
    </lineage>
</organism>
<proteinExistence type="predicted"/>
<keyword evidence="2" id="KW-0812">Transmembrane</keyword>
<name>A0A7C8UN53_ORBOL</name>
<dbReference type="AlphaFoldDB" id="A0A7C8UN53"/>
<comment type="caution">
    <text evidence="3">The sequence shown here is derived from an EMBL/GenBank/DDBJ whole genome shotgun (WGS) entry which is preliminary data.</text>
</comment>
<reference evidence="3 4" key="1">
    <citation type="submission" date="2019-06" db="EMBL/GenBank/DDBJ databases">
        <authorList>
            <person name="Palmer J.M."/>
        </authorList>
    </citation>
    <scope>NUCLEOTIDE SEQUENCE [LARGE SCALE GENOMIC DNA]</scope>
    <source>
        <strain evidence="3 4">TWF106</strain>
    </source>
</reference>
<evidence type="ECO:0000256" key="1">
    <source>
        <dbReference type="SAM" id="MobiDB-lite"/>
    </source>
</evidence>
<dbReference type="Proteomes" id="UP000472727">
    <property type="component" value="Unassembled WGS sequence"/>
</dbReference>